<name>A0A843VM82_COLES</name>
<evidence type="ECO:0000313" key="3">
    <source>
        <dbReference type="EMBL" id="MQL94680.1"/>
    </source>
</evidence>
<gene>
    <name evidence="3" type="ORF">Taro_027334</name>
</gene>
<dbReference type="GO" id="GO:0010158">
    <property type="term" value="P:abaxial cell fate specification"/>
    <property type="evidence" value="ECO:0007669"/>
    <property type="project" value="InterPro"/>
</dbReference>
<feature type="compositionally biased region" description="Polar residues" evidence="2">
    <location>
        <begin position="36"/>
        <end position="52"/>
    </location>
</feature>
<sequence>MYRTVKNTDRPPASSGQSDGFENGSAGEISDDNLVDMQQSSRGCQSSPQQGRSAMHQDPDYCSLWSNSSSRGGWLHGKPRDTSSGSIPSLEKEMEQHEGVDGGGCDLNSSCLTETSSMKPNLEFTLGRSH</sequence>
<comment type="subcellular location">
    <subcellularLocation>
        <location evidence="1">Nucleus</location>
    </subcellularLocation>
</comment>
<reference evidence="3" key="1">
    <citation type="submission" date="2017-07" db="EMBL/GenBank/DDBJ databases">
        <title>Taro Niue Genome Assembly and Annotation.</title>
        <authorList>
            <person name="Atibalentja N."/>
            <person name="Keating K."/>
            <person name="Fields C.J."/>
        </authorList>
    </citation>
    <scope>NUCLEOTIDE SEQUENCE</scope>
    <source>
        <strain evidence="3">Niue_2</strain>
        <tissue evidence="3">Leaf</tissue>
    </source>
</reference>
<dbReference type="GO" id="GO:0005634">
    <property type="term" value="C:nucleus"/>
    <property type="evidence" value="ECO:0007669"/>
    <property type="project" value="UniProtKB-SubCell"/>
</dbReference>
<proteinExistence type="predicted"/>
<feature type="compositionally biased region" description="Polar residues" evidence="2">
    <location>
        <begin position="107"/>
        <end position="119"/>
    </location>
</feature>
<keyword evidence="4" id="KW-1185">Reference proteome</keyword>
<organism evidence="3 4">
    <name type="scientific">Colocasia esculenta</name>
    <name type="common">Wild taro</name>
    <name type="synonym">Arum esculentum</name>
    <dbReference type="NCBI Taxonomy" id="4460"/>
    <lineage>
        <taxon>Eukaryota</taxon>
        <taxon>Viridiplantae</taxon>
        <taxon>Streptophyta</taxon>
        <taxon>Embryophyta</taxon>
        <taxon>Tracheophyta</taxon>
        <taxon>Spermatophyta</taxon>
        <taxon>Magnoliopsida</taxon>
        <taxon>Liliopsida</taxon>
        <taxon>Araceae</taxon>
        <taxon>Aroideae</taxon>
        <taxon>Colocasieae</taxon>
        <taxon>Colocasia</taxon>
    </lineage>
</organism>
<dbReference type="PANTHER" id="PTHR31496:SF48">
    <property type="entry name" value="TRANSCRIPTION FACTOR KAN2-RELATED"/>
    <property type="match status" value="1"/>
</dbReference>
<dbReference type="GO" id="GO:0006355">
    <property type="term" value="P:regulation of DNA-templated transcription"/>
    <property type="evidence" value="ECO:0007669"/>
    <property type="project" value="InterPro"/>
</dbReference>
<protein>
    <submittedName>
        <fullName evidence="3">Uncharacterized protein</fullName>
    </submittedName>
</protein>
<dbReference type="PANTHER" id="PTHR31496">
    <property type="entry name" value="TRANSCRIPTION FACTOR KAN2-RELATED"/>
    <property type="match status" value="1"/>
</dbReference>
<dbReference type="GO" id="GO:0000976">
    <property type="term" value="F:transcription cis-regulatory region binding"/>
    <property type="evidence" value="ECO:0007669"/>
    <property type="project" value="InterPro"/>
</dbReference>
<dbReference type="InterPro" id="IPR044847">
    <property type="entry name" value="KAN_fam"/>
</dbReference>
<dbReference type="Proteomes" id="UP000652761">
    <property type="component" value="Unassembled WGS sequence"/>
</dbReference>
<comment type="caution">
    <text evidence="3">The sequence shown here is derived from an EMBL/GenBank/DDBJ whole genome shotgun (WGS) entry which is preliminary data.</text>
</comment>
<evidence type="ECO:0000256" key="2">
    <source>
        <dbReference type="SAM" id="MobiDB-lite"/>
    </source>
</evidence>
<dbReference type="AlphaFoldDB" id="A0A843VM82"/>
<dbReference type="OrthoDB" id="551907at2759"/>
<evidence type="ECO:0000313" key="4">
    <source>
        <dbReference type="Proteomes" id="UP000652761"/>
    </source>
</evidence>
<evidence type="ECO:0000256" key="1">
    <source>
        <dbReference type="ARBA" id="ARBA00004123"/>
    </source>
</evidence>
<dbReference type="EMBL" id="NMUH01001701">
    <property type="protein sequence ID" value="MQL94680.1"/>
    <property type="molecule type" value="Genomic_DNA"/>
</dbReference>
<feature type="region of interest" description="Disordered" evidence="2">
    <location>
        <begin position="1"/>
        <end position="130"/>
    </location>
</feature>
<accession>A0A843VM82</accession>
<feature type="compositionally biased region" description="Basic and acidic residues" evidence="2">
    <location>
        <begin position="90"/>
        <end position="100"/>
    </location>
</feature>